<comment type="catalytic activity">
    <reaction evidence="6">
        <text>acetate + ATP = acetyl phosphate + ADP</text>
        <dbReference type="Rhea" id="RHEA:11352"/>
        <dbReference type="ChEBI" id="CHEBI:22191"/>
        <dbReference type="ChEBI" id="CHEBI:30089"/>
        <dbReference type="ChEBI" id="CHEBI:30616"/>
        <dbReference type="ChEBI" id="CHEBI:456216"/>
        <dbReference type="EC" id="2.7.2.1"/>
    </reaction>
</comment>
<dbReference type="PIRSF" id="PIRSF000722">
    <property type="entry name" value="Acetate_prop_kin"/>
    <property type="match status" value="1"/>
</dbReference>
<evidence type="ECO:0000256" key="6">
    <source>
        <dbReference type="HAMAP-Rule" id="MF_00020"/>
    </source>
</evidence>
<dbReference type="CDD" id="cd24010">
    <property type="entry name" value="ASKHA_NBD_AcK_PK"/>
    <property type="match status" value="1"/>
</dbReference>
<feature type="binding site" evidence="6">
    <location>
        <begin position="207"/>
        <end position="211"/>
    </location>
    <ligand>
        <name>ATP</name>
        <dbReference type="ChEBI" id="CHEBI:30616"/>
    </ligand>
</feature>
<feature type="binding site" evidence="6">
    <location>
        <begin position="331"/>
        <end position="335"/>
    </location>
    <ligand>
        <name>ATP</name>
        <dbReference type="ChEBI" id="CHEBI:30616"/>
    </ligand>
</feature>
<feature type="binding site" evidence="6">
    <location>
        <position position="7"/>
    </location>
    <ligand>
        <name>Mg(2+)</name>
        <dbReference type="ChEBI" id="CHEBI:18420"/>
    </ligand>
</feature>
<sequence length="406" mass="45149">MIVLVVNSGSSSIKYQLLNMEDETVLCKGMAERIGIPGSRIIHKKAGEKFVIEKPMANHDDALKFVLETLKDEKYGVINDFKEIDAVGHRVVHGGEKFSGSVLIDDEVIKAIEEFSYLAPLHNPPNLMGIKAIMRLLPGVPNVGVFDTAFHAKMPKKAYLYAIPYKYYEKYKIRRYGFHGTSHRYVSRRTAEILGIDYNNSKIITVHLGNGASVAAVKNGKSVDTSMGFTPLEGLVMGTRSGDLDPSIVTFLMEKEGLTSEEVYTILNKKSGVLGLTDNFSSDMRDIEDKALENDPLCRLVLDIYEYRIAKYIGAYVAAMNGVDAISFTAGVGENSPITREEICENYLSYLGIKIDKEKNNVKGVERVISTPDSKVSVLIVPTNEELMIARDTKEIIEKGIKQLEY</sequence>
<dbReference type="STRING" id="1123380.SAMN02745199_0049"/>
<feature type="binding site" evidence="6">
    <location>
        <begin position="283"/>
        <end position="285"/>
    </location>
    <ligand>
        <name>ATP</name>
        <dbReference type="ChEBI" id="CHEBI:30616"/>
    </ligand>
</feature>
<accession>A0A1M5QNI0</accession>
<feature type="site" description="Transition state stabilizer" evidence="6">
    <location>
        <position position="179"/>
    </location>
</feature>
<evidence type="ECO:0000256" key="7">
    <source>
        <dbReference type="RuleBase" id="RU003835"/>
    </source>
</evidence>
<feature type="site" description="Transition state stabilizer" evidence="6">
    <location>
        <position position="240"/>
    </location>
</feature>
<evidence type="ECO:0000256" key="1">
    <source>
        <dbReference type="ARBA" id="ARBA00008748"/>
    </source>
</evidence>
<comment type="subunit">
    <text evidence="6">Homodimer.</text>
</comment>
<evidence type="ECO:0000313" key="8">
    <source>
        <dbReference type="EMBL" id="SHH15645.1"/>
    </source>
</evidence>
<comment type="similarity">
    <text evidence="1 6 7">Belongs to the acetokinase family.</text>
</comment>
<dbReference type="InterPro" id="IPR004372">
    <property type="entry name" value="Ac/propionate_kinase"/>
</dbReference>
<dbReference type="HAMAP" id="MF_00020">
    <property type="entry name" value="Acetate_kinase"/>
    <property type="match status" value="1"/>
</dbReference>
<dbReference type="PANTHER" id="PTHR21060:SF15">
    <property type="entry name" value="ACETATE KINASE-RELATED"/>
    <property type="match status" value="1"/>
</dbReference>
<name>A0A1M5QNI0_9BACT</name>
<dbReference type="Proteomes" id="UP000242592">
    <property type="component" value="Unassembled WGS sequence"/>
</dbReference>
<feature type="binding site" evidence="6">
    <location>
        <position position="90"/>
    </location>
    <ligand>
        <name>substrate</name>
    </ligand>
</feature>
<evidence type="ECO:0000313" key="9">
    <source>
        <dbReference type="Proteomes" id="UP000242592"/>
    </source>
</evidence>
<keyword evidence="5 6" id="KW-0067">ATP-binding</keyword>
<keyword evidence="6" id="KW-0963">Cytoplasm</keyword>
<keyword evidence="3 6" id="KW-0547">Nucleotide-binding</keyword>
<evidence type="ECO:0000256" key="4">
    <source>
        <dbReference type="ARBA" id="ARBA00022777"/>
    </source>
</evidence>
<dbReference type="UniPathway" id="UPA00340">
    <property type="reaction ID" value="UER00458"/>
</dbReference>
<comment type="cofactor">
    <cofactor evidence="6">
        <name>Mg(2+)</name>
        <dbReference type="ChEBI" id="CHEBI:18420"/>
    </cofactor>
    <cofactor evidence="6">
        <name>Mn(2+)</name>
        <dbReference type="ChEBI" id="CHEBI:29035"/>
    </cofactor>
    <text evidence="6">Mg(2+). Can also accept Mn(2+).</text>
</comment>
<comment type="pathway">
    <text evidence="6">Metabolic intermediate biosynthesis; acetyl-CoA biosynthesis; acetyl-CoA from acetate: step 1/2.</text>
</comment>
<gene>
    <name evidence="6" type="primary">ackA</name>
    <name evidence="8" type="ORF">SAMN02745199_0049</name>
</gene>
<reference evidence="9" key="1">
    <citation type="submission" date="2016-11" db="EMBL/GenBank/DDBJ databases">
        <authorList>
            <person name="Varghese N."/>
            <person name="Submissions S."/>
        </authorList>
    </citation>
    <scope>NUCLEOTIDE SEQUENCE [LARGE SCALE GENOMIC DNA]</scope>
    <source>
        <strain evidence="9">DSM 15807</strain>
    </source>
</reference>
<feature type="binding site" evidence="6">
    <location>
        <position position="385"/>
    </location>
    <ligand>
        <name>Mg(2+)</name>
        <dbReference type="ChEBI" id="CHEBI:18420"/>
    </ligand>
</feature>
<dbReference type="Pfam" id="PF00871">
    <property type="entry name" value="Acetate_kinase"/>
    <property type="match status" value="1"/>
</dbReference>
<feature type="active site" description="Proton donor/acceptor" evidence="6">
    <location>
        <position position="147"/>
    </location>
</feature>
<evidence type="ECO:0000256" key="5">
    <source>
        <dbReference type="ARBA" id="ARBA00022840"/>
    </source>
</evidence>
<dbReference type="GO" id="GO:0005524">
    <property type="term" value="F:ATP binding"/>
    <property type="evidence" value="ECO:0007669"/>
    <property type="project" value="UniProtKB-KW"/>
</dbReference>
<keyword evidence="6" id="KW-0460">Magnesium</keyword>
<dbReference type="InterPro" id="IPR023865">
    <property type="entry name" value="Aliphatic_acid_kinase_CS"/>
</dbReference>
<dbReference type="GO" id="GO:0000287">
    <property type="term" value="F:magnesium ion binding"/>
    <property type="evidence" value="ECO:0007669"/>
    <property type="project" value="UniProtKB-UniRule"/>
</dbReference>
<dbReference type="InterPro" id="IPR000890">
    <property type="entry name" value="Aliphatic_acid_kin_short-chain"/>
</dbReference>
<keyword evidence="4 6" id="KW-0418">Kinase</keyword>
<dbReference type="GO" id="GO:0005737">
    <property type="term" value="C:cytoplasm"/>
    <property type="evidence" value="ECO:0007669"/>
    <property type="project" value="UniProtKB-SubCell"/>
</dbReference>
<evidence type="ECO:0000256" key="3">
    <source>
        <dbReference type="ARBA" id="ARBA00022741"/>
    </source>
</evidence>
<keyword evidence="9" id="KW-1185">Reference proteome</keyword>
<dbReference type="EMBL" id="FQXN01000001">
    <property type="protein sequence ID" value="SHH15645.1"/>
    <property type="molecule type" value="Genomic_DNA"/>
</dbReference>
<keyword evidence="6" id="KW-0479">Metal-binding</keyword>
<dbReference type="PANTHER" id="PTHR21060">
    <property type="entry name" value="ACETATE KINASE"/>
    <property type="match status" value="1"/>
</dbReference>
<protein>
    <recommendedName>
        <fullName evidence="6">Acetate kinase</fullName>
        <ecNumber evidence="6">2.7.2.1</ecNumber>
    </recommendedName>
    <alternativeName>
        <fullName evidence="6">Acetokinase</fullName>
    </alternativeName>
</protein>
<comment type="function">
    <text evidence="6">Catalyzes the formation of acetyl phosphate from acetate and ATP. Can also catalyze the reverse reaction.</text>
</comment>
<keyword evidence="2 6" id="KW-0808">Transferase</keyword>
<dbReference type="GO" id="GO:0008776">
    <property type="term" value="F:acetate kinase activity"/>
    <property type="evidence" value="ECO:0007669"/>
    <property type="project" value="UniProtKB-UniRule"/>
</dbReference>
<dbReference type="Gene3D" id="3.30.420.40">
    <property type="match status" value="2"/>
</dbReference>
<dbReference type="PROSITE" id="PS01076">
    <property type="entry name" value="ACETATE_KINASE_2"/>
    <property type="match status" value="1"/>
</dbReference>
<comment type="subcellular location">
    <subcellularLocation>
        <location evidence="6">Cytoplasm</location>
    </subcellularLocation>
</comment>
<feature type="binding site" evidence="6">
    <location>
        <position position="14"/>
    </location>
    <ligand>
        <name>ATP</name>
        <dbReference type="ChEBI" id="CHEBI:30616"/>
    </ligand>
</feature>
<dbReference type="InterPro" id="IPR043129">
    <property type="entry name" value="ATPase_NBD"/>
</dbReference>
<dbReference type="AlphaFoldDB" id="A0A1M5QNI0"/>
<dbReference type="RefSeq" id="WP_073070842.1">
    <property type="nucleotide sequence ID" value="NZ_FQXN01000001.1"/>
</dbReference>
<dbReference type="SUPFAM" id="SSF53067">
    <property type="entry name" value="Actin-like ATPase domain"/>
    <property type="match status" value="2"/>
</dbReference>
<organism evidence="8 9">
    <name type="scientific">Thermosipho atlanticus DSM 15807</name>
    <dbReference type="NCBI Taxonomy" id="1123380"/>
    <lineage>
        <taxon>Bacteria</taxon>
        <taxon>Thermotogati</taxon>
        <taxon>Thermotogota</taxon>
        <taxon>Thermotogae</taxon>
        <taxon>Thermotogales</taxon>
        <taxon>Fervidobacteriaceae</taxon>
        <taxon>Thermosipho</taxon>
    </lineage>
</organism>
<dbReference type="PRINTS" id="PR00471">
    <property type="entry name" value="ACETATEKNASE"/>
</dbReference>
<dbReference type="NCBIfam" id="TIGR00016">
    <property type="entry name" value="ackA"/>
    <property type="match status" value="1"/>
</dbReference>
<evidence type="ECO:0000256" key="2">
    <source>
        <dbReference type="ARBA" id="ARBA00022679"/>
    </source>
</evidence>
<dbReference type="GO" id="GO:0006085">
    <property type="term" value="P:acetyl-CoA biosynthetic process"/>
    <property type="evidence" value="ECO:0007669"/>
    <property type="project" value="UniProtKB-UniRule"/>
</dbReference>
<dbReference type="GO" id="GO:0006083">
    <property type="term" value="P:acetate metabolic process"/>
    <property type="evidence" value="ECO:0007669"/>
    <property type="project" value="TreeGrafter"/>
</dbReference>
<proteinExistence type="inferred from homology"/>
<dbReference type="OrthoDB" id="9802453at2"/>
<dbReference type="EC" id="2.7.2.1" evidence="6"/>
<dbReference type="PROSITE" id="PS01075">
    <property type="entry name" value="ACETATE_KINASE_1"/>
    <property type="match status" value="1"/>
</dbReference>